<keyword evidence="2" id="KW-0472">Membrane</keyword>
<accession>A0ABW2JVF6</accession>
<feature type="compositionally biased region" description="Low complexity" evidence="1">
    <location>
        <begin position="1"/>
        <end position="12"/>
    </location>
</feature>
<feature type="transmembrane region" description="Helical" evidence="2">
    <location>
        <begin position="123"/>
        <end position="148"/>
    </location>
</feature>
<feature type="transmembrane region" description="Helical" evidence="2">
    <location>
        <begin position="80"/>
        <end position="102"/>
    </location>
</feature>
<evidence type="ECO:0000313" key="3">
    <source>
        <dbReference type="EMBL" id="MFC7309353.1"/>
    </source>
</evidence>
<feature type="transmembrane region" description="Helical" evidence="2">
    <location>
        <begin position="251"/>
        <end position="270"/>
    </location>
</feature>
<dbReference type="EMBL" id="JBHTCF010000021">
    <property type="protein sequence ID" value="MFC7309353.1"/>
    <property type="molecule type" value="Genomic_DNA"/>
</dbReference>
<reference evidence="4" key="1">
    <citation type="journal article" date="2019" name="Int. J. Syst. Evol. Microbiol.">
        <title>The Global Catalogue of Microorganisms (GCM) 10K type strain sequencing project: providing services to taxonomists for standard genome sequencing and annotation.</title>
        <authorList>
            <consortium name="The Broad Institute Genomics Platform"/>
            <consortium name="The Broad Institute Genome Sequencing Center for Infectious Disease"/>
            <person name="Wu L."/>
            <person name="Ma J."/>
        </authorList>
    </citation>
    <scope>NUCLEOTIDE SEQUENCE [LARGE SCALE GENOMIC DNA]</scope>
    <source>
        <strain evidence="4">SYNS20</strain>
    </source>
</reference>
<evidence type="ECO:0000256" key="1">
    <source>
        <dbReference type="SAM" id="MobiDB-lite"/>
    </source>
</evidence>
<feature type="transmembrane region" description="Helical" evidence="2">
    <location>
        <begin position="199"/>
        <end position="220"/>
    </location>
</feature>
<feature type="transmembrane region" description="Helical" evidence="2">
    <location>
        <begin position="168"/>
        <end position="192"/>
    </location>
</feature>
<comment type="caution">
    <text evidence="3">The sequence shown here is derived from an EMBL/GenBank/DDBJ whole genome shotgun (WGS) entry which is preliminary data.</text>
</comment>
<keyword evidence="2" id="KW-1133">Transmembrane helix</keyword>
<evidence type="ECO:0000313" key="4">
    <source>
        <dbReference type="Proteomes" id="UP001596523"/>
    </source>
</evidence>
<dbReference type="Proteomes" id="UP001596523">
    <property type="component" value="Unassembled WGS sequence"/>
</dbReference>
<sequence>MTTATPSTTPHTRLPHTRLPHTPLPRLTSRRVLRSEWHKLWTLRSTWITLLAAAVFTLAIGFVMAGSYDGDDSEIDTVTYVLLGTQISTICVAVLGILVTAGEYSTGLIRASLTAVPRRTPVLWCKAALFTAVALTVTLTANLVTFLATQPLLAGTDKAASLTDPGVLRALAGNAAGITLLSLIALGLGALVRSIPAGIGAFVGLVLVLPEVLGAIPSSALRTALDYFPAQASGVLGSAHPPADAASPGPALLALVLWALATLWPAGLLLKRRDV</sequence>
<proteinExistence type="predicted"/>
<name>A0ABW2JVF6_9ACTN</name>
<gene>
    <name evidence="3" type="ORF">ACFQVC_34735</name>
</gene>
<dbReference type="RefSeq" id="WP_381838203.1">
    <property type="nucleotide sequence ID" value="NZ_JBHTCF010000021.1"/>
</dbReference>
<feature type="region of interest" description="Disordered" evidence="1">
    <location>
        <begin position="1"/>
        <end position="23"/>
    </location>
</feature>
<keyword evidence="4" id="KW-1185">Reference proteome</keyword>
<feature type="transmembrane region" description="Helical" evidence="2">
    <location>
        <begin position="47"/>
        <end position="68"/>
    </location>
</feature>
<evidence type="ECO:0000256" key="2">
    <source>
        <dbReference type="SAM" id="Phobius"/>
    </source>
</evidence>
<organism evidence="3 4">
    <name type="scientific">Streptomyces monticola</name>
    <dbReference type="NCBI Taxonomy" id="2666263"/>
    <lineage>
        <taxon>Bacteria</taxon>
        <taxon>Bacillati</taxon>
        <taxon>Actinomycetota</taxon>
        <taxon>Actinomycetes</taxon>
        <taxon>Kitasatosporales</taxon>
        <taxon>Streptomycetaceae</taxon>
        <taxon>Streptomyces</taxon>
    </lineage>
</organism>
<protein>
    <submittedName>
        <fullName evidence="3">ABC transporter permease</fullName>
    </submittedName>
</protein>
<keyword evidence="2" id="KW-0812">Transmembrane</keyword>